<protein>
    <submittedName>
        <fullName evidence="5">Aminotransferase class III-fold pyridoxal phosphate-dependent enzyme</fullName>
    </submittedName>
</protein>
<evidence type="ECO:0000256" key="2">
    <source>
        <dbReference type="ARBA" id="ARBA00022679"/>
    </source>
</evidence>
<keyword evidence="2" id="KW-0808">Transferase</keyword>
<evidence type="ECO:0000313" key="6">
    <source>
        <dbReference type="Proteomes" id="UP001589788"/>
    </source>
</evidence>
<keyword evidence="1 5" id="KW-0032">Aminotransferase</keyword>
<dbReference type="RefSeq" id="WP_377790765.1">
    <property type="nucleotide sequence ID" value="NZ_JBHLYQ010000225.1"/>
</dbReference>
<dbReference type="Proteomes" id="UP001589788">
    <property type="component" value="Unassembled WGS sequence"/>
</dbReference>
<feature type="non-terminal residue" evidence="5">
    <location>
        <position position="355"/>
    </location>
</feature>
<dbReference type="Gene3D" id="3.40.640.10">
    <property type="entry name" value="Type I PLP-dependent aspartate aminotransferase-like (Major domain)"/>
    <property type="match status" value="1"/>
</dbReference>
<dbReference type="InterPro" id="IPR015424">
    <property type="entry name" value="PyrdxlP-dep_Trfase"/>
</dbReference>
<dbReference type="GO" id="GO:0008483">
    <property type="term" value="F:transaminase activity"/>
    <property type="evidence" value="ECO:0007669"/>
    <property type="project" value="UniProtKB-KW"/>
</dbReference>
<keyword evidence="3 4" id="KW-0663">Pyridoxal phosphate</keyword>
<dbReference type="InterPro" id="IPR015421">
    <property type="entry name" value="PyrdxlP-dep_Trfase_major"/>
</dbReference>
<name>A0ABV6C5R1_9ACTN</name>
<dbReference type="PANTHER" id="PTHR42684">
    <property type="entry name" value="ADENOSYLMETHIONINE-8-AMINO-7-OXONONANOATE AMINOTRANSFERASE"/>
    <property type="match status" value="1"/>
</dbReference>
<reference evidence="5 6" key="1">
    <citation type="submission" date="2024-09" db="EMBL/GenBank/DDBJ databases">
        <authorList>
            <person name="Sun Q."/>
            <person name="Mori K."/>
        </authorList>
    </citation>
    <scope>NUCLEOTIDE SEQUENCE [LARGE SCALE GENOMIC DNA]</scope>
    <source>
        <strain evidence="5 6">JCM 15389</strain>
    </source>
</reference>
<dbReference type="InterPro" id="IPR015422">
    <property type="entry name" value="PyrdxlP-dep_Trfase_small"/>
</dbReference>
<dbReference type="InterPro" id="IPR005814">
    <property type="entry name" value="Aminotrans_3"/>
</dbReference>
<dbReference type="EMBL" id="JBHLYQ010000225">
    <property type="protein sequence ID" value="MFC0083031.1"/>
    <property type="molecule type" value="Genomic_DNA"/>
</dbReference>
<dbReference type="Gene3D" id="3.90.1150.10">
    <property type="entry name" value="Aspartate Aminotransferase, domain 1"/>
    <property type="match status" value="1"/>
</dbReference>
<dbReference type="PANTHER" id="PTHR42684:SF17">
    <property type="entry name" value="ADENOSYLMETHIONINE-8-AMINO-7-OXONONANOATE AMINOTRANSFERASE"/>
    <property type="match status" value="1"/>
</dbReference>
<evidence type="ECO:0000256" key="4">
    <source>
        <dbReference type="RuleBase" id="RU003560"/>
    </source>
</evidence>
<dbReference type="SUPFAM" id="SSF53383">
    <property type="entry name" value="PLP-dependent transferases"/>
    <property type="match status" value="1"/>
</dbReference>
<sequence>MARDQAVVWHGFTQMACFAENAPVIVERAEGRHLVDVAGRRYFDGISSLWVTTLGHRVPALDAAVREQLDKVAHSTLLGNGNRVVVELAEALAEVVPVERPHVLFASDGASAVEQALKICFQFWANQGAGERNLFLCLGAAYHGDSVGSLSLGAGGFETAVFDPLRFPVLRTPGYDHPGWAEAALAVLDAQHERLAALVLEPLVQGASGMLVAEPEDVARVVRAAQERGVLVVADEVATGFGRTGALFASEVCGIRPEVLCLGKGLTGGYLPMSATVCAERVYEAFLGEDLGPRTLAHGHSFGGNALAAAVALAHLRLVRQPWVLAGVAALAEQLADLLARRVAKHPAVREVRQR</sequence>
<dbReference type="Pfam" id="PF00202">
    <property type="entry name" value="Aminotran_3"/>
    <property type="match status" value="1"/>
</dbReference>
<accession>A0ABV6C5R1</accession>
<evidence type="ECO:0000256" key="1">
    <source>
        <dbReference type="ARBA" id="ARBA00022576"/>
    </source>
</evidence>
<evidence type="ECO:0000256" key="3">
    <source>
        <dbReference type="ARBA" id="ARBA00022898"/>
    </source>
</evidence>
<gene>
    <name evidence="5" type="ORF">ACFFRE_12925</name>
</gene>
<proteinExistence type="inferred from homology"/>
<comment type="caution">
    <text evidence="5">The sequence shown here is derived from an EMBL/GenBank/DDBJ whole genome shotgun (WGS) entry which is preliminary data.</text>
</comment>
<organism evidence="5 6">
    <name type="scientific">Aciditerrimonas ferrireducens</name>
    <dbReference type="NCBI Taxonomy" id="667306"/>
    <lineage>
        <taxon>Bacteria</taxon>
        <taxon>Bacillati</taxon>
        <taxon>Actinomycetota</taxon>
        <taxon>Acidimicrobiia</taxon>
        <taxon>Acidimicrobiales</taxon>
        <taxon>Acidimicrobiaceae</taxon>
        <taxon>Aciditerrimonas</taxon>
    </lineage>
</organism>
<evidence type="ECO:0000313" key="5">
    <source>
        <dbReference type="EMBL" id="MFC0083031.1"/>
    </source>
</evidence>
<comment type="similarity">
    <text evidence="4">Belongs to the class-III pyridoxal-phosphate-dependent aminotransferase family.</text>
</comment>
<keyword evidence="6" id="KW-1185">Reference proteome</keyword>